<evidence type="ECO:0000256" key="1">
    <source>
        <dbReference type="SAM" id="SignalP"/>
    </source>
</evidence>
<comment type="caution">
    <text evidence="3">The sequence shown here is derived from an EMBL/GenBank/DDBJ whole genome shotgun (WGS) entry which is preliminary data.</text>
</comment>
<keyword evidence="1" id="KW-0732">Signal</keyword>
<feature type="signal peptide" evidence="1">
    <location>
        <begin position="1"/>
        <end position="21"/>
    </location>
</feature>
<dbReference type="InterPro" id="IPR000120">
    <property type="entry name" value="Amidase"/>
</dbReference>
<dbReference type="PANTHER" id="PTHR11895:SF73">
    <property type="entry name" value="AMIDASE FAMILY PROTEIN"/>
    <property type="match status" value="1"/>
</dbReference>
<evidence type="ECO:0000313" key="3">
    <source>
        <dbReference type="EMBL" id="MBO1320236.1"/>
    </source>
</evidence>
<evidence type="ECO:0000313" key="4">
    <source>
        <dbReference type="Proteomes" id="UP000664417"/>
    </source>
</evidence>
<sequence length="557" mass="60032">MKWTLGLIVFLSAAFCGAQEAAEAERPSLPPDLLAAAEQVWGLEFSASERTLLAGSAAQQRVHLQTLRRHTPDNAEPPALVFVPTAFEPPRHLDPTPPRWSKPGAVKRPQQLADLAFAPVGVLAELVRSRQVTSRELTVMYLDRLKKHGDQLEAVITLTEERALAAAERADREIATGLYRGPLHGIPYGAKDLFAVAGYPTTWGAKPFAAQVLDETATVVEKLDAAGAVLVAKLSLGALAWGDVWHDGFTRNPWNLEQGSSGSSAGSAAAVAAGLVPFALGTETWGSIVSPATRCGVTGLRPSFGAVSRAGAMALSWSMDKVGPITRTVEDSALVFEVIRGVDRRDPSTVATGFAYHADEPVKGKKIGYVPAHFEGDQPGRDLDRAALERLKKLGVELVPMTLPDLPVQAMSIILSVEAAAAFEELTLSGRDDEMVRQIEMAWPNVFRAARLIPAVEYLQANRLRGRLIAEMNQRLQDLDGYITPSFAGNNLLLTNLTGHPCVVVPNGFINPKQPYSFTFTGKLHDDAGILRIAKAWQDAGTDHQQHPPQFLPAASP</sequence>
<dbReference type="AlphaFoldDB" id="A0A8J7Q870"/>
<dbReference type="RefSeq" id="WP_207860190.1">
    <property type="nucleotide sequence ID" value="NZ_JAFREP010000016.1"/>
</dbReference>
<keyword evidence="4" id="KW-1185">Reference proteome</keyword>
<protein>
    <submittedName>
        <fullName evidence="3">Amidase</fullName>
    </submittedName>
</protein>
<dbReference type="SUPFAM" id="SSF75304">
    <property type="entry name" value="Amidase signature (AS) enzymes"/>
    <property type="match status" value="1"/>
</dbReference>
<gene>
    <name evidence="3" type="ORF">J3U88_17305</name>
</gene>
<evidence type="ECO:0000259" key="2">
    <source>
        <dbReference type="Pfam" id="PF01425"/>
    </source>
</evidence>
<accession>A0A8J7Q870</accession>
<reference evidence="3" key="1">
    <citation type="submission" date="2021-03" db="EMBL/GenBank/DDBJ databases">
        <authorList>
            <person name="Wang G."/>
        </authorList>
    </citation>
    <scope>NUCLEOTIDE SEQUENCE</scope>
    <source>
        <strain evidence="3">KCTC 12899</strain>
    </source>
</reference>
<dbReference type="EMBL" id="JAFREP010000016">
    <property type="protein sequence ID" value="MBO1320236.1"/>
    <property type="molecule type" value="Genomic_DNA"/>
</dbReference>
<dbReference type="InterPro" id="IPR036928">
    <property type="entry name" value="AS_sf"/>
</dbReference>
<dbReference type="Gene3D" id="3.90.1300.10">
    <property type="entry name" value="Amidase signature (AS) domain"/>
    <property type="match status" value="1"/>
</dbReference>
<name>A0A8J7Q870_9BACT</name>
<dbReference type="Proteomes" id="UP000664417">
    <property type="component" value="Unassembled WGS sequence"/>
</dbReference>
<dbReference type="Pfam" id="PF01425">
    <property type="entry name" value="Amidase"/>
    <property type="match status" value="1"/>
</dbReference>
<dbReference type="InterPro" id="IPR023631">
    <property type="entry name" value="Amidase_dom"/>
</dbReference>
<feature type="domain" description="Amidase" evidence="2">
    <location>
        <begin position="136"/>
        <end position="495"/>
    </location>
</feature>
<dbReference type="GO" id="GO:0050567">
    <property type="term" value="F:glutaminyl-tRNA synthase (glutamine-hydrolyzing) activity"/>
    <property type="evidence" value="ECO:0007669"/>
    <property type="project" value="TreeGrafter"/>
</dbReference>
<dbReference type="PANTHER" id="PTHR11895">
    <property type="entry name" value="TRANSAMIDASE"/>
    <property type="match status" value="1"/>
</dbReference>
<feature type="chain" id="PRO_5035285153" evidence="1">
    <location>
        <begin position="22"/>
        <end position="557"/>
    </location>
</feature>
<proteinExistence type="predicted"/>
<organism evidence="3 4">
    <name type="scientific">Acanthopleuribacter pedis</name>
    <dbReference type="NCBI Taxonomy" id="442870"/>
    <lineage>
        <taxon>Bacteria</taxon>
        <taxon>Pseudomonadati</taxon>
        <taxon>Acidobacteriota</taxon>
        <taxon>Holophagae</taxon>
        <taxon>Acanthopleuribacterales</taxon>
        <taxon>Acanthopleuribacteraceae</taxon>
        <taxon>Acanthopleuribacter</taxon>
    </lineage>
</organism>